<protein>
    <submittedName>
        <fullName evidence="1">Uncharacterized protein</fullName>
    </submittedName>
</protein>
<accession>A0A0A8Z0B5</accession>
<reference evidence="1" key="1">
    <citation type="submission" date="2014-09" db="EMBL/GenBank/DDBJ databases">
        <authorList>
            <person name="Magalhaes I.L.F."/>
            <person name="Oliveira U."/>
            <person name="Santos F.R."/>
            <person name="Vidigal T.H.D.A."/>
            <person name="Brescovit A.D."/>
            <person name="Santos A.J."/>
        </authorList>
    </citation>
    <scope>NUCLEOTIDE SEQUENCE</scope>
    <source>
        <tissue evidence="1">Shoot tissue taken approximately 20 cm above the soil surface</tissue>
    </source>
</reference>
<name>A0A0A8Z0B5_ARUDO</name>
<sequence length="78" mass="8790">MTKAITCKKGGKAITCKKGEKLLVTLITRRTVLNHSPLSIIQQSFSRLSIDTNISLQSIQMHNTVFIKYQVQSNEIEN</sequence>
<dbReference type="EMBL" id="GBRH01266807">
    <property type="protein sequence ID" value="JAD31088.1"/>
    <property type="molecule type" value="Transcribed_RNA"/>
</dbReference>
<reference evidence="1" key="2">
    <citation type="journal article" date="2015" name="Data Brief">
        <title>Shoot transcriptome of the giant reed, Arundo donax.</title>
        <authorList>
            <person name="Barrero R.A."/>
            <person name="Guerrero F.D."/>
            <person name="Moolhuijzen P."/>
            <person name="Goolsby J.A."/>
            <person name="Tidwell J."/>
            <person name="Bellgard S.E."/>
            <person name="Bellgard M.I."/>
        </authorList>
    </citation>
    <scope>NUCLEOTIDE SEQUENCE</scope>
    <source>
        <tissue evidence="1">Shoot tissue taken approximately 20 cm above the soil surface</tissue>
    </source>
</reference>
<dbReference type="AlphaFoldDB" id="A0A0A8Z0B5"/>
<organism evidence="1">
    <name type="scientific">Arundo donax</name>
    <name type="common">Giant reed</name>
    <name type="synonym">Donax arundinaceus</name>
    <dbReference type="NCBI Taxonomy" id="35708"/>
    <lineage>
        <taxon>Eukaryota</taxon>
        <taxon>Viridiplantae</taxon>
        <taxon>Streptophyta</taxon>
        <taxon>Embryophyta</taxon>
        <taxon>Tracheophyta</taxon>
        <taxon>Spermatophyta</taxon>
        <taxon>Magnoliopsida</taxon>
        <taxon>Liliopsida</taxon>
        <taxon>Poales</taxon>
        <taxon>Poaceae</taxon>
        <taxon>PACMAD clade</taxon>
        <taxon>Arundinoideae</taxon>
        <taxon>Arundineae</taxon>
        <taxon>Arundo</taxon>
    </lineage>
</organism>
<proteinExistence type="predicted"/>
<evidence type="ECO:0000313" key="1">
    <source>
        <dbReference type="EMBL" id="JAD31088.1"/>
    </source>
</evidence>